<dbReference type="InterPro" id="IPR011009">
    <property type="entry name" value="Kinase-like_dom_sf"/>
</dbReference>
<evidence type="ECO:0000256" key="4">
    <source>
        <dbReference type="ARBA" id="ARBA00022840"/>
    </source>
</evidence>
<evidence type="ECO:0000256" key="1">
    <source>
        <dbReference type="ARBA" id="ARBA00022679"/>
    </source>
</evidence>
<dbReference type="SUPFAM" id="SSF56112">
    <property type="entry name" value="Protein kinase-like (PK-like)"/>
    <property type="match status" value="1"/>
</dbReference>
<feature type="compositionally biased region" description="Basic residues" evidence="5">
    <location>
        <begin position="87"/>
        <end position="101"/>
    </location>
</feature>
<feature type="compositionally biased region" description="Basic residues" evidence="5">
    <location>
        <begin position="31"/>
        <end position="51"/>
    </location>
</feature>
<dbReference type="OrthoDB" id="5496604at2"/>
<sequence length="540" mass="58361">MRDRAADVVARRRARAGGRDRDRGRNTSPRAARRARGGRAPCRSRRARRERVRGAADAERGAAADPGRVRARRRGGALPGRRDPRAPRRARGVTRGRRGPRRERELRVSLWRKIKGRLFGEGDLAAAEQAPSDADERASAKVGEPRDAPAPAAVDEASAELAQLARVGAPDGPSEEAAILLLRKARGTVREAEAAARVREAAEARPVPEAVRLACADILAARGDERGALEALANASSTPALLLAADLHASLGQLPRALGTIERVLARSIDTPGARERHTRWRAALGAAPGPARRLDEATVVTDAGARAPFRLLREVARGGAGTVYEAEDELLGRRLAFKVYHRRGRDREHLEREARLADRMRGPGVIRVLDADPEEGWLALEWLPRGSVRDVLARGDLEALLPMERWALPLARALARLHAAGFVHADVKPANVLLRDTGEPLLGDFGIARPLGARGEGGSAGYVSPERIAGRPCDPRDDVYGYGRVLEDVLHRLGERGLASDEALRFRAFADVCIGPDDRRPANGAELVGRLPTARTKGP</sequence>
<evidence type="ECO:0000256" key="5">
    <source>
        <dbReference type="SAM" id="MobiDB-lite"/>
    </source>
</evidence>
<comment type="caution">
    <text evidence="7">The sequence shown here is derived from an EMBL/GenBank/DDBJ whole genome shotgun (WGS) entry which is preliminary data.</text>
</comment>
<dbReference type="GO" id="GO:0005524">
    <property type="term" value="F:ATP binding"/>
    <property type="evidence" value="ECO:0007669"/>
    <property type="project" value="UniProtKB-KW"/>
</dbReference>
<accession>A0A6N7PLT4</accession>
<dbReference type="InterPro" id="IPR000719">
    <property type="entry name" value="Prot_kinase_dom"/>
</dbReference>
<keyword evidence="3 7" id="KW-0418">Kinase</keyword>
<evidence type="ECO:0000313" key="8">
    <source>
        <dbReference type="Proteomes" id="UP000440224"/>
    </source>
</evidence>
<keyword evidence="8" id="KW-1185">Reference proteome</keyword>
<keyword evidence="2" id="KW-0547">Nucleotide-binding</keyword>
<gene>
    <name evidence="7" type="ORF">GF068_04090</name>
</gene>
<dbReference type="PROSITE" id="PS00108">
    <property type="entry name" value="PROTEIN_KINASE_ST"/>
    <property type="match status" value="1"/>
</dbReference>
<keyword evidence="1" id="KW-0808">Transferase</keyword>
<evidence type="ECO:0000313" key="7">
    <source>
        <dbReference type="EMBL" id="MRG91104.1"/>
    </source>
</evidence>
<feature type="domain" description="Protein kinase" evidence="6">
    <location>
        <begin position="310"/>
        <end position="540"/>
    </location>
</feature>
<keyword evidence="4" id="KW-0067">ATP-binding</keyword>
<feature type="compositionally biased region" description="Basic and acidic residues" evidence="5">
    <location>
        <begin position="1"/>
        <end position="10"/>
    </location>
</feature>
<proteinExistence type="predicted"/>
<evidence type="ECO:0000256" key="2">
    <source>
        <dbReference type="ARBA" id="ARBA00022741"/>
    </source>
</evidence>
<dbReference type="Proteomes" id="UP000440224">
    <property type="component" value="Unassembled WGS sequence"/>
</dbReference>
<dbReference type="PANTHER" id="PTHR43289:SF6">
    <property type="entry name" value="SERINE_THREONINE-PROTEIN KINASE NEKL-3"/>
    <property type="match status" value="1"/>
</dbReference>
<reference evidence="7 8" key="1">
    <citation type="submission" date="2019-10" db="EMBL/GenBank/DDBJ databases">
        <title>A soil myxobacterium in the family Polyangiaceae.</title>
        <authorList>
            <person name="Li Y."/>
            <person name="Wang J."/>
        </authorList>
    </citation>
    <scope>NUCLEOTIDE SEQUENCE [LARGE SCALE GENOMIC DNA]</scope>
    <source>
        <strain evidence="7 8">DSM 14734</strain>
    </source>
</reference>
<dbReference type="InterPro" id="IPR008271">
    <property type="entry name" value="Ser/Thr_kinase_AS"/>
</dbReference>
<name>A0A6N7PLT4_9BACT</name>
<dbReference type="AlphaFoldDB" id="A0A6N7PLT4"/>
<dbReference type="PANTHER" id="PTHR43289">
    <property type="entry name" value="MITOGEN-ACTIVATED PROTEIN KINASE KINASE KINASE 20-RELATED"/>
    <property type="match status" value="1"/>
</dbReference>
<dbReference type="Gene3D" id="1.10.510.10">
    <property type="entry name" value="Transferase(Phosphotransferase) domain 1"/>
    <property type="match status" value="1"/>
</dbReference>
<protein>
    <submittedName>
        <fullName evidence="7">Protein kinase</fullName>
    </submittedName>
</protein>
<dbReference type="GO" id="GO:0004674">
    <property type="term" value="F:protein serine/threonine kinase activity"/>
    <property type="evidence" value="ECO:0007669"/>
    <property type="project" value="TreeGrafter"/>
</dbReference>
<feature type="compositionally biased region" description="Basic and acidic residues" evidence="5">
    <location>
        <begin position="134"/>
        <end position="147"/>
    </location>
</feature>
<evidence type="ECO:0000259" key="6">
    <source>
        <dbReference type="PROSITE" id="PS50011"/>
    </source>
</evidence>
<dbReference type="PROSITE" id="PS50011">
    <property type="entry name" value="PROTEIN_KINASE_DOM"/>
    <property type="match status" value="1"/>
</dbReference>
<dbReference type="SMART" id="SM00220">
    <property type="entry name" value="S_TKc"/>
    <property type="match status" value="1"/>
</dbReference>
<feature type="compositionally biased region" description="Basic and acidic residues" evidence="5">
    <location>
        <begin position="52"/>
        <end position="62"/>
    </location>
</feature>
<dbReference type="Pfam" id="PF00069">
    <property type="entry name" value="Pkinase"/>
    <property type="match status" value="1"/>
</dbReference>
<feature type="region of interest" description="Disordered" evidence="5">
    <location>
        <begin position="1"/>
        <end position="103"/>
    </location>
</feature>
<dbReference type="Gene3D" id="3.30.200.20">
    <property type="entry name" value="Phosphorylase Kinase, domain 1"/>
    <property type="match status" value="1"/>
</dbReference>
<organism evidence="7 8">
    <name type="scientific">Polyangium spumosum</name>
    <dbReference type="NCBI Taxonomy" id="889282"/>
    <lineage>
        <taxon>Bacteria</taxon>
        <taxon>Pseudomonadati</taxon>
        <taxon>Myxococcota</taxon>
        <taxon>Polyangia</taxon>
        <taxon>Polyangiales</taxon>
        <taxon>Polyangiaceae</taxon>
        <taxon>Polyangium</taxon>
    </lineage>
</organism>
<dbReference type="EMBL" id="WJIE01000001">
    <property type="protein sequence ID" value="MRG91104.1"/>
    <property type="molecule type" value="Genomic_DNA"/>
</dbReference>
<evidence type="ECO:0000256" key="3">
    <source>
        <dbReference type="ARBA" id="ARBA00022777"/>
    </source>
</evidence>
<feature type="region of interest" description="Disordered" evidence="5">
    <location>
        <begin position="124"/>
        <end position="149"/>
    </location>
</feature>